<accession>A0A4V2F1R5</accession>
<comment type="caution">
    <text evidence="3">The sequence shown here is derived from an EMBL/GenBank/DDBJ whole genome shotgun (WGS) entry which is preliminary data.</text>
</comment>
<dbReference type="PANTHER" id="PTHR42852:SF13">
    <property type="entry name" value="PROTEIN DIPZ"/>
    <property type="match status" value="1"/>
</dbReference>
<organism evidence="3 4">
    <name type="scientific">Pseudobacter ginsenosidimutans</name>
    <dbReference type="NCBI Taxonomy" id="661488"/>
    <lineage>
        <taxon>Bacteria</taxon>
        <taxon>Pseudomonadati</taxon>
        <taxon>Bacteroidota</taxon>
        <taxon>Chitinophagia</taxon>
        <taxon>Chitinophagales</taxon>
        <taxon>Chitinophagaceae</taxon>
        <taxon>Pseudobacter</taxon>
    </lineage>
</organism>
<reference evidence="3 4" key="1">
    <citation type="submission" date="2019-02" db="EMBL/GenBank/DDBJ databases">
        <title>Genomic Encyclopedia of Type Strains, Phase IV (KMG-IV): sequencing the most valuable type-strain genomes for metagenomic binning, comparative biology and taxonomic classification.</title>
        <authorList>
            <person name="Goeker M."/>
        </authorList>
    </citation>
    <scope>NUCLEOTIDE SEQUENCE [LARGE SCALE GENOMIC DNA]</scope>
    <source>
        <strain evidence="3 4">DSM 18116</strain>
    </source>
</reference>
<name>A0A4V2F1R5_9BACT</name>
<dbReference type="PANTHER" id="PTHR42852">
    <property type="entry name" value="THIOL:DISULFIDE INTERCHANGE PROTEIN DSBE"/>
    <property type="match status" value="1"/>
</dbReference>
<evidence type="ECO:0000313" key="4">
    <source>
        <dbReference type="Proteomes" id="UP000293874"/>
    </source>
</evidence>
<evidence type="ECO:0000259" key="2">
    <source>
        <dbReference type="PROSITE" id="PS51352"/>
    </source>
</evidence>
<dbReference type="CDD" id="cd02966">
    <property type="entry name" value="TlpA_like_family"/>
    <property type="match status" value="1"/>
</dbReference>
<dbReference type="OrthoDB" id="983020at2"/>
<feature type="domain" description="Thioredoxin" evidence="2">
    <location>
        <begin position="358"/>
        <end position="510"/>
    </location>
</feature>
<dbReference type="InterPro" id="IPR036249">
    <property type="entry name" value="Thioredoxin-like_sf"/>
</dbReference>
<dbReference type="PROSITE" id="PS51352">
    <property type="entry name" value="THIOREDOXIN_2"/>
    <property type="match status" value="1"/>
</dbReference>
<proteinExistence type="predicted"/>
<dbReference type="SUPFAM" id="SSF52833">
    <property type="entry name" value="Thioredoxin-like"/>
    <property type="match status" value="1"/>
</dbReference>
<dbReference type="InterPro" id="IPR017937">
    <property type="entry name" value="Thioredoxin_CS"/>
</dbReference>
<evidence type="ECO:0000313" key="3">
    <source>
        <dbReference type="EMBL" id="RZS74696.1"/>
    </source>
</evidence>
<dbReference type="AlphaFoldDB" id="A0A4V2F1R5"/>
<protein>
    <submittedName>
        <fullName evidence="3">SCO1/SenC family protein</fullName>
    </submittedName>
</protein>
<dbReference type="RefSeq" id="WP_130539145.1">
    <property type="nucleotide sequence ID" value="NZ_CP042431.1"/>
</dbReference>
<keyword evidence="1" id="KW-0676">Redox-active center</keyword>
<dbReference type="EMBL" id="SGXA01000001">
    <property type="protein sequence ID" value="RZS74696.1"/>
    <property type="molecule type" value="Genomic_DNA"/>
</dbReference>
<dbReference type="Gene3D" id="3.40.30.10">
    <property type="entry name" value="Glutaredoxin"/>
    <property type="match status" value="1"/>
</dbReference>
<dbReference type="InterPro" id="IPR050553">
    <property type="entry name" value="Thioredoxin_ResA/DsbE_sf"/>
</dbReference>
<sequence length="519" mass="58498">MDTLKILLICLLCSQTLVDNGLKAQVRKRNDHENYLLNITVVCRNMPAIDSLFIYFSELSYDTKLNKENCKELQFVGNGTFVYKGSEPFPRGQFVIRAKAPAGTTWAGRGRQIELTRSCYWEAGDSVTLSLAKKHPGNLTGKPEQDYVITFTGTGSKRYTTEYNISQSYHTAISRSMSEATNLSDSIVLNIEIAAIEAALTCLESARDLLTDFYYQLFKADYIAKQYGIFSQLKRQYIDGLSRGNVPDKDLLDKALNNRLDSVADDITDAVKAKSRSYINYLYEKFFFRISLCDSIKASKDYVALIAGRYNGPLRDRLLLNLILKDKGKQDINEIYDKASVIITDPDCLRVLRSVAPRLRGRQVLNFELPDITGKSINLASLKGKVIFIDLWFSNCGACAAYYQNVLKQVENKLGNGQDISFVSISVDTNKDTWSRSVVSGKYTSSMAINLYTGGKGVNHEWLRYYSLGVFPTFVIIDKSGCFYHIYEDSSMDEIKSADALLKTLNNVRNNSNPAHREQ</sequence>
<evidence type="ECO:0000256" key="1">
    <source>
        <dbReference type="ARBA" id="ARBA00023284"/>
    </source>
</evidence>
<dbReference type="InterPro" id="IPR013766">
    <property type="entry name" value="Thioredoxin_domain"/>
</dbReference>
<dbReference type="PROSITE" id="PS00194">
    <property type="entry name" value="THIOREDOXIN_1"/>
    <property type="match status" value="1"/>
</dbReference>
<keyword evidence="4" id="KW-1185">Reference proteome</keyword>
<dbReference type="Proteomes" id="UP000293874">
    <property type="component" value="Unassembled WGS sequence"/>
</dbReference>
<dbReference type="Pfam" id="PF13905">
    <property type="entry name" value="Thioredoxin_8"/>
    <property type="match status" value="1"/>
</dbReference>
<dbReference type="InterPro" id="IPR012336">
    <property type="entry name" value="Thioredoxin-like_fold"/>
</dbReference>
<gene>
    <name evidence="3" type="ORF">EV199_0546</name>
</gene>